<organism evidence="1 2">
    <name type="scientific">Candidatus Daviesbacteria bacterium GW2011_GWA2_40_9</name>
    <dbReference type="NCBI Taxonomy" id="1618424"/>
    <lineage>
        <taxon>Bacteria</taxon>
        <taxon>Candidatus Daviesiibacteriota</taxon>
    </lineage>
</organism>
<comment type="caution">
    <text evidence="1">The sequence shown here is derived from an EMBL/GenBank/DDBJ whole genome shotgun (WGS) entry which is preliminary data.</text>
</comment>
<reference evidence="1 2" key="1">
    <citation type="journal article" date="2015" name="Nature">
        <title>rRNA introns, odd ribosomes, and small enigmatic genomes across a large radiation of phyla.</title>
        <authorList>
            <person name="Brown C.T."/>
            <person name="Hug L.A."/>
            <person name="Thomas B.C."/>
            <person name="Sharon I."/>
            <person name="Castelle C.J."/>
            <person name="Singh A."/>
            <person name="Wilkins M.J."/>
            <person name="Williams K.H."/>
            <person name="Banfield J.F."/>
        </authorList>
    </citation>
    <scope>NUCLEOTIDE SEQUENCE [LARGE SCALE GENOMIC DNA]</scope>
</reference>
<dbReference type="Pfam" id="PF03928">
    <property type="entry name" value="HbpS-like"/>
    <property type="match status" value="1"/>
</dbReference>
<protein>
    <submittedName>
        <fullName evidence="1">ATP/cobalamin adenosyltransferase</fullName>
    </submittedName>
</protein>
<dbReference type="EMBL" id="LCAB01000009">
    <property type="protein sequence ID" value="KKR82748.1"/>
    <property type="molecule type" value="Genomic_DNA"/>
</dbReference>
<keyword evidence="1" id="KW-0808">Transferase</keyword>
<dbReference type="InterPro" id="IPR038084">
    <property type="entry name" value="PduO/GlcC-like_sf"/>
</dbReference>
<sequence>MAMNLEKAKRIIEAAREEARQMGIPQNIAVVDEGGNLVAFERMDGAMLVGVNIAQDKAYTAAGTGFPTDALGELSQPGKLAYGVALADRGRVIVFAGGLPIKEGDKLIGGIGVSGGMAPDDKKVAEAGLKALEK</sequence>
<dbReference type="InterPro" id="IPR052517">
    <property type="entry name" value="GlcG_carb_metab_protein"/>
</dbReference>
<dbReference type="PANTHER" id="PTHR34309:SF1">
    <property type="entry name" value="PROTEIN GLCG"/>
    <property type="match status" value="1"/>
</dbReference>
<dbReference type="AlphaFoldDB" id="A0A0G0U0Y0"/>
<dbReference type="InterPro" id="IPR005624">
    <property type="entry name" value="PduO/GlcC-like"/>
</dbReference>
<dbReference type="Gene3D" id="3.30.450.150">
    <property type="entry name" value="Haem-degrading domain"/>
    <property type="match status" value="1"/>
</dbReference>
<dbReference type="SUPFAM" id="SSF143744">
    <property type="entry name" value="GlcG-like"/>
    <property type="match status" value="1"/>
</dbReference>
<name>A0A0G0U0Y0_9BACT</name>
<accession>A0A0G0U0Y0</accession>
<evidence type="ECO:0000313" key="2">
    <source>
        <dbReference type="Proteomes" id="UP000034601"/>
    </source>
</evidence>
<dbReference type="PATRIC" id="fig|1618424.3.peg.744"/>
<dbReference type="PANTHER" id="PTHR34309">
    <property type="entry name" value="SLR1406 PROTEIN"/>
    <property type="match status" value="1"/>
</dbReference>
<evidence type="ECO:0000313" key="1">
    <source>
        <dbReference type="EMBL" id="KKR82748.1"/>
    </source>
</evidence>
<dbReference type="Proteomes" id="UP000034601">
    <property type="component" value="Unassembled WGS sequence"/>
</dbReference>
<proteinExistence type="predicted"/>
<gene>
    <name evidence="1" type="ORF">UU29_C0009G0019</name>
</gene>
<dbReference type="GO" id="GO:0016740">
    <property type="term" value="F:transferase activity"/>
    <property type="evidence" value="ECO:0007669"/>
    <property type="project" value="UniProtKB-KW"/>
</dbReference>